<evidence type="ECO:0000259" key="15">
    <source>
        <dbReference type="Pfam" id="PF00925"/>
    </source>
</evidence>
<dbReference type="NCBIfam" id="TIGR00506">
    <property type="entry name" value="ribB"/>
    <property type="match status" value="1"/>
</dbReference>
<dbReference type="InterPro" id="IPR017945">
    <property type="entry name" value="DHBP_synth_RibB-like_a/b_dom"/>
</dbReference>
<dbReference type="InterPro" id="IPR000422">
    <property type="entry name" value="DHBP_synthase_RibB"/>
</dbReference>
<evidence type="ECO:0000256" key="2">
    <source>
        <dbReference type="ARBA" id="ARBA00001936"/>
    </source>
</evidence>
<accession>A0A377J1H7</accession>
<feature type="binding site" evidence="14">
    <location>
        <begin position="27"/>
        <end position="28"/>
    </location>
    <ligand>
        <name>D-ribulose 5-phosphate</name>
        <dbReference type="ChEBI" id="CHEBI:58121"/>
    </ligand>
</feature>
<evidence type="ECO:0000313" key="16">
    <source>
        <dbReference type="EMBL" id="STO96327.1"/>
    </source>
</evidence>
<dbReference type="EC" id="4.1.99.12" evidence="7 14"/>
<evidence type="ECO:0000256" key="8">
    <source>
        <dbReference type="ARBA" id="ARBA00018836"/>
    </source>
</evidence>
<feature type="binding site" evidence="14">
    <location>
        <begin position="139"/>
        <end position="143"/>
    </location>
    <ligand>
        <name>D-ribulose 5-phosphate</name>
        <dbReference type="ChEBI" id="CHEBI:58121"/>
    </ligand>
</feature>
<dbReference type="AlphaFoldDB" id="A0A377J1H7"/>
<dbReference type="EMBL" id="UGHV01000001">
    <property type="protein sequence ID" value="STO96327.1"/>
    <property type="molecule type" value="Genomic_DNA"/>
</dbReference>
<dbReference type="GO" id="GO:0030145">
    <property type="term" value="F:manganese ion binding"/>
    <property type="evidence" value="ECO:0007669"/>
    <property type="project" value="UniProtKB-UniRule"/>
</dbReference>
<keyword evidence="10 14" id="KW-0479">Metal-binding</keyword>
<dbReference type="RefSeq" id="WP_115010671.1">
    <property type="nucleotide sequence ID" value="NZ_UGHV01000001.1"/>
</dbReference>
<dbReference type="InterPro" id="IPR036144">
    <property type="entry name" value="RibA-like_sf"/>
</dbReference>
<dbReference type="GO" id="GO:0009231">
    <property type="term" value="P:riboflavin biosynthetic process"/>
    <property type="evidence" value="ECO:0007669"/>
    <property type="project" value="UniProtKB-UniRule"/>
</dbReference>
<evidence type="ECO:0000256" key="11">
    <source>
        <dbReference type="ARBA" id="ARBA00022842"/>
    </source>
</evidence>
<dbReference type="PANTHER" id="PTHR21327:SF18">
    <property type="entry name" value="3,4-DIHYDROXY-2-BUTANONE 4-PHOSPHATE SYNTHASE"/>
    <property type="match status" value="1"/>
</dbReference>
<protein>
    <recommendedName>
        <fullName evidence="8 14">3,4-dihydroxy-2-butanone 4-phosphate synthase</fullName>
        <shortName evidence="14">DHBP synthase</shortName>
        <ecNumber evidence="7 14">4.1.99.12</ecNumber>
    </recommendedName>
</protein>
<comment type="pathway">
    <text evidence="4 14">Cofactor biosynthesis; riboflavin biosynthesis; 2-hydroxy-3-oxobutyl phosphate from D-ribulose 5-phosphate: step 1/1.</text>
</comment>
<comment type="catalytic activity">
    <reaction evidence="1 14">
        <text>D-ribulose 5-phosphate = (2S)-2-hydroxy-3-oxobutyl phosphate + formate + H(+)</text>
        <dbReference type="Rhea" id="RHEA:18457"/>
        <dbReference type="ChEBI" id="CHEBI:15378"/>
        <dbReference type="ChEBI" id="CHEBI:15740"/>
        <dbReference type="ChEBI" id="CHEBI:58121"/>
        <dbReference type="ChEBI" id="CHEBI:58830"/>
        <dbReference type="EC" id="4.1.99.12"/>
    </reaction>
</comment>
<dbReference type="NCBIfam" id="NF006804">
    <property type="entry name" value="PRK09314.1"/>
    <property type="match status" value="1"/>
</dbReference>
<feature type="binding site" evidence="14">
    <location>
        <position position="32"/>
    </location>
    <ligand>
        <name>D-ribulose 5-phosphate</name>
        <dbReference type="ChEBI" id="CHEBI:58121"/>
    </ligand>
</feature>
<keyword evidence="13 14" id="KW-0456">Lyase</keyword>
<gene>
    <name evidence="16" type="primary">ribBA</name>
    <name evidence="14" type="synonym">ribB</name>
    <name evidence="16" type="ORF">NCTC12410_00136</name>
</gene>
<comment type="cofactor">
    <cofactor evidence="14">
        <name>Mg(2+)</name>
        <dbReference type="ChEBI" id="CHEBI:18420"/>
    </cofactor>
    <cofactor evidence="14">
        <name>Mn(2+)</name>
        <dbReference type="ChEBI" id="CHEBI:29035"/>
    </cofactor>
    <text evidence="14">Binds 2 divalent metal cations per subunit. Magnesium or manganese.</text>
</comment>
<keyword evidence="12 14" id="KW-0464">Manganese</keyword>
<dbReference type="PIRSF" id="PIRSF001259">
    <property type="entry name" value="RibA"/>
    <property type="match status" value="1"/>
</dbReference>
<proteinExistence type="inferred from homology"/>
<evidence type="ECO:0000256" key="10">
    <source>
        <dbReference type="ARBA" id="ARBA00022723"/>
    </source>
</evidence>
<sequence length="357" mass="39431">MYQTRMKDAIEAIKKGEMIIIMDDEDRENEGDLVMAGIFSTPEKINFMAQEARGLICVSITQELAHKLDLPPMVQRNDSNHETAFTISIDAKEAKTGISAYERDLTIRLMCDSNAKPSDFVRPGHIFPLIAKSGGTLIRTGHTEASVDICRLAGLAPISVICEIMKKDGTMAGRGDKFLLDFAKTHNLKILYVSDIIQYRLNFENLVREVSREKAVFMAQECEKITFLDHLDNEHIAFSFGPQAQTPLIRFHSTSSDIALLTDSSEWQALQKSIELLSQQGGYLVCLDSTKAMGAKIASGSAAKNCGDMKDFGIGAQILKQLGVKDFTLLSSHCVNTAKSYNALSGFDLHLQKSVEV</sequence>
<feature type="site" description="Essential for catalytic activity" evidence="14">
    <location>
        <position position="125"/>
    </location>
</feature>
<feature type="binding site" evidence="14">
    <location>
        <position position="142"/>
    </location>
    <ligand>
        <name>Mg(2+)</name>
        <dbReference type="ChEBI" id="CHEBI:18420"/>
        <label>2</label>
    </ligand>
</feature>
<feature type="domain" description="GTP cyclohydrolase II" evidence="15">
    <location>
        <begin position="221"/>
        <end position="355"/>
    </location>
</feature>
<comment type="similarity">
    <text evidence="14">Belongs to the DHBP synthase family.</text>
</comment>
<evidence type="ECO:0000313" key="17">
    <source>
        <dbReference type="Proteomes" id="UP000254841"/>
    </source>
</evidence>
<evidence type="ECO:0000256" key="14">
    <source>
        <dbReference type="HAMAP-Rule" id="MF_00180"/>
    </source>
</evidence>
<comment type="similarity">
    <text evidence="6">In the C-terminal section; belongs to the GTP cyclohydrolase II family.</text>
</comment>
<keyword evidence="11 14" id="KW-0460">Magnesium</keyword>
<evidence type="ECO:0000256" key="9">
    <source>
        <dbReference type="ARBA" id="ARBA00022619"/>
    </source>
</evidence>
<dbReference type="InterPro" id="IPR032677">
    <property type="entry name" value="GTP_cyclohydro_II"/>
</dbReference>
<dbReference type="GO" id="GO:0000287">
    <property type="term" value="F:magnesium ion binding"/>
    <property type="evidence" value="ECO:0007669"/>
    <property type="project" value="UniProtKB-UniRule"/>
</dbReference>
<dbReference type="OrthoDB" id="9793111at2"/>
<feature type="site" description="Essential for catalytic activity" evidence="14">
    <location>
        <position position="163"/>
    </location>
</feature>
<comment type="similarity">
    <text evidence="5">In the N-terminal section; belongs to the DHBP synthase family.</text>
</comment>
<comment type="function">
    <text evidence="3 14">Catalyzes the conversion of D-ribulose 5-phosphate to formate and 3,4-dihydroxy-2-butanone 4-phosphate.</text>
</comment>
<comment type="cofactor">
    <cofactor evidence="2">
        <name>Mn(2+)</name>
        <dbReference type="ChEBI" id="CHEBI:29035"/>
    </cofactor>
</comment>
<evidence type="ECO:0000256" key="7">
    <source>
        <dbReference type="ARBA" id="ARBA00012153"/>
    </source>
</evidence>
<comment type="subunit">
    <text evidence="14">Homodimer.</text>
</comment>
<dbReference type="Pfam" id="PF00925">
    <property type="entry name" value="GTP_cyclohydro2"/>
    <property type="match status" value="1"/>
</dbReference>
<feature type="binding site" evidence="14">
    <location>
        <position position="28"/>
    </location>
    <ligand>
        <name>Mg(2+)</name>
        <dbReference type="ChEBI" id="CHEBI:18420"/>
        <label>1</label>
    </ligand>
</feature>
<evidence type="ECO:0000256" key="4">
    <source>
        <dbReference type="ARBA" id="ARBA00004904"/>
    </source>
</evidence>
<evidence type="ECO:0000256" key="5">
    <source>
        <dbReference type="ARBA" id="ARBA00005520"/>
    </source>
</evidence>
<keyword evidence="9 14" id="KW-0686">Riboflavin biosynthesis</keyword>
<reference evidence="16 17" key="1">
    <citation type="submission" date="2018-06" db="EMBL/GenBank/DDBJ databases">
        <authorList>
            <consortium name="Pathogen Informatics"/>
            <person name="Doyle S."/>
        </authorList>
    </citation>
    <scope>NUCLEOTIDE SEQUENCE [LARGE SCALE GENOMIC DNA]</scope>
    <source>
        <strain evidence="16 17">NCTC12410</strain>
    </source>
</reference>
<evidence type="ECO:0000256" key="12">
    <source>
        <dbReference type="ARBA" id="ARBA00023211"/>
    </source>
</evidence>
<dbReference type="FunFam" id="3.90.870.10:FF:000001">
    <property type="entry name" value="Riboflavin biosynthesis protein RibBA"/>
    <property type="match status" value="1"/>
</dbReference>
<dbReference type="Proteomes" id="UP000254841">
    <property type="component" value="Unassembled WGS sequence"/>
</dbReference>
<dbReference type="Gene3D" id="3.90.870.10">
    <property type="entry name" value="DHBP synthase"/>
    <property type="match status" value="1"/>
</dbReference>
<dbReference type="GO" id="GO:0008686">
    <property type="term" value="F:3,4-dihydroxy-2-butanone-4-phosphate synthase activity"/>
    <property type="evidence" value="ECO:0007669"/>
    <property type="project" value="UniProtKB-UniRule"/>
</dbReference>
<evidence type="ECO:0000256" key="13">
    <source>
        <dbReference type="ARBA" id="ARBA00023239"/>
    </source>
</evidence>
<dbReference type="SUPFAM" id="SSF55821">
    <property type="entry name" value="YrdC/RibB"/>
    <property type="match status" value="1"/>
</dbReference>
<dbReference type="GO" id="GO:0003935">
    <property type="term" value="F:GTP cyclohydrolase II activity"/>
    <property type="evidence" value="ECO:0007669"/>
    <property type="project" value="TreeGrafter"/>
</dbReference>
<feature type="binding site" evidence="14">
    <location>
        <position position="28"/>
    </location>
    <ligand>
        <name>Mg(2+)</name>
        <dbReference type="ChEBI" id="CHEBI:18420"/>
        <label>2</label>
    </ligand>
</feature>
<organism evidence="16 17">
    <name type="scientific">Helicobacter canis</name>
    <dbReference type="NCBI Taxonomy" id="29419"/>
    <lineage>
        <taxon>Bacteria</taxon>
        <taxon>Pseudomonadati</taxon>
        <taxon>Campylobacterota</taxon>
        <taxon>Epsilonproteobacteria</taxon>
        <taxon>Campylobacterales</taxon>
        <taxon>Helicobacteraceae</taxon>
        <taxon>Helicobacter</taxon>
    </lineage>
</organism>
<name>A0A377J1H7_9HELI</name>
<evidence type="ECO:0000256" key="6">
    <source>
        <dbReference type="ARBA" id="ARBA00008976"/>
    </source>
</evidence>
<dbReference type="PANTHER" id="PTHR21327">
    <property type="entry name" value="GTP CYCLOHYDROLASE II-RELATED"/>
    <property type="match status" value="1"/>
</dbReference>
<dbReference type="SUPFAM" id="SSF142695">
    <property type="entry name" value="RibA-like"/>
    <property type="match status" value="1"/>
</dbReference>
<dbReference type="HAMAP" id="MF_00180">
    <property type="entry name" value="RibB"/>
    <property type="match status" value="1"/>
</dbReference>
<evidence type="ECO:0000256" key="1">
    <source>
        <dbReference type="ARBA" id="ARBA00000141"/>
    </source>
</evidence>
<dbReference type="Pfam" id="PF00926">
    <property type="entry name" value="DHBP_synthase"/>
    <property type="match status" value="1"/>
</dbReference>
<dbReference type="GO" id="GO:0005829">
    <property type="term" value="C:cytosol"/>
    <property type="evidence" value="ECO:0007669"/>
    <property type="project" value="TreeGrafter"/>
</dbReference>
<dbReference type="Gene3D" id="3.40.50.10990">
    <property type="entry name" value="GTP cyclohydrolase II"/>
    <property type="match status" value="1"/>
</dbReference>
<evidence type="ECO:0000256" key="3">
    <source>
        <dbReference type="ARBA" id="ARBA00002284"/>
    </source>
</evidence>
<dbReference type="UniPathway" id="UPA00275">
    <property type="reaction ID" value="UER00399"/>
</dbReference>